<protein>
    <submittedName>
        <fullName evidence="2">Endonuclease/exonuclease/phosphatase family protein</fullName>
    </submittedName>
</protein>
<dbReference type="Proteomes" id="UP001163266">
    <property type="component" value="Chromosome"/>
</dbReference>
<organism evidence="2 3">
    <name type="scientific">Caldimonas aquatica</name>
    <dbReference type="NCBI Taxonomy" id="376175"/>
    <lineage>
        <taxon>Bacteria</taxon>
        <taxon>Pseudomonadati</taxon>
        <taxon>Pseudomonadota</taxon>
        <taxon>Betaproteobacteria</taxon>
        <taxon>Burkholderiales</taxon>
        <taxon>Sphaerotilaceae</taxon>
        <taxon>Caldimonas</taxon>
    </lineage>
</organism>
<dbReference type="RefSeq" id="WP_264891610.1">
    <property type="nucleotide sequence ID" value="NZ_CP110257.1"/>
</dbReference>
<dbReference type="EMBL" id="CP110257">
    <property type="protein sequence ID" value="UZD54041.1"/>
    <property type="molecule type" value="Genomic_DNA"/>
</dbReference>
<sequence>MLRTFENPLPGAHRTRAQSLTLRVLTVNTHKGFTAFNRRFMLHELRDAVREVSADVVFLQEVQGMHERHPQRVENWPDAPHYEFLADSIWTAYAYGRNAVYPFGHHGNAVLSKYPILRYENRDASVSGPEKRGLLHCAIGVPGQDRELHAICVHLGLREAHRRVQLRLLCELIHEQVPSEAPLVVAGDFNDWRVSAEQQLAHAGLAEVHAHTHGRPPRTFPARFPMLRLDRIYVRGVRRFRPMPMPQRPWAHLSDHSPLAAEIEL</sequence>
<evidence type="ECO:0000259" key="1">
    <source>
        <dbReference type="Pfam" id="PF03372"/>
    </source>
</evidence>
<evidence type="ECO:0000313" key="3">
    <source>
        <dbReference type="Proteomes" id="UP001163266"/>
    </source>
</evidence>
<dbReference type="InterPro" id="IPR051916">
    <property type="entry name" value="GPI-anchor_lipid_remodeler"/>
</dbReference>
<dbReference type="SUPFAM" id="SSF56219">
    <property type="entry name" value="DNase I-like"/>
    <property type="match status" value="1"/>
</dbReference>
<keyword evidence="3" id="KW-1185">Reference proteome</keyword>
<keyword evidence="2" id="KW-0378">Hydrolase</keyword>
<dbReference type="PANTHER" id="PTHR14859">
    <property type="entry name" value="CALCOFLUOR WHITE HYPERSENSITIVE PROTEIN PRECURSOR"/>
    <property type="match status" value="1"/>
</dbReference>
<dbReference type="InterPro" id="IPR036691">
    <property type="entry name" value="Endo/exonu/phosph_ase_sf"/>
</dbReference>
<dbReference type="GO" id="GO:0004519">
    <property type="term" value="F:endonuclease activity"/>
    <property type="evidence" value="ECO:0007669"/>
    <property type="project" value="UniProtKB-KW"/>
</dbReference>
<reference evidence="2" key="1">
    <citation type="submission" date="2022-10" db="EMBL/GenBank/DDBJ databases">
        <title>Complete genome sequence of Schlegelella aquatica LMG 23380.</title>
        <authorList>
            <person name="Musilova J."/>
            <person name="Kourilova X."/>
            <person name="Bezdicek M."/>
            <person name="Hermankova K."/>
            <person name="Obruca S."/>
            <person name="Sedlar K."/>
        </authorList>
    </citation>
    <scope>NUCLEOTIDE SEQUENCE</scope>
    <source>
        <strain evidence="2">LMG 23380</strain>
    </source>
</reference>
<dbReference type="PANTHER" id="PTHR14859:SF1">
    <property type="entry name" value="PGAP2-INTERACTING PROTEIN"/>
    <property type="match status" value="1"/>
</dbReference>
<dbReference type="Pfam" id="PF03372">
    <property type="entry name" value="Exo_endo_phos"/>
    <property type="match status" value="1"/>
</dbReference>
<proteinExistence type="predicted"/>
<dbReference type="Gene3D" id="3.60.10.10">
    <property type="entry name" value="Endonuclease/exonuclease/phosphatase"/>
    <property type="match status" value="1"/>
</dbReference>
<evidence type="ECO:0000313" key="2">
    <source>
        <dbReference type="EMBL" id="UZD54041.1"/>
    </source>
</evidence>
<accession>A0ABY6MNG5</accession>
<gene>
    <name evidence="2" type="ORF">OMP39_10165</name>
</gene>
<name>A0ABY6MNG5_9BURK</name>
<dbReference type="InterPro" id="IPR005135">
    <property type="entry name" value="Endo/exonuclease/phosphatase"/>
</dbReference>
<feature type="domain" description="Endonuclease/exonuclease/phosphatase" evidence="1">
    <location>
        <begin position="42"/>
        <end position="256"/>
    </location>
</feature>
<keyword evidence="2" id="KW-0540">Nuclease</keyword>
<keyword evidence="2" id="KW-0255">Endonuclease</keyword>